<feature type="transmembrane region" description="Helical" evidence="1">
    <location>
        <begin position="20"/>
        <end position="39"/>
    </location>
</feature>
<keyword evidence="1" id="KW-0472">Membrane</keyword>
<evidence type="ECO:0000313" key="2">
    <source>
        <dbReference type="EMBL" id="SIS86927.1"/>
    </source>
</evidence>
<keyword evidence="3" id="KW-1185">Reference proteome</keyword>
<dbReference type="AlphaFoldDB" id="A0A1N7MLF0"/>
<proteinExistence type="predicted"/>
<keyword evidence="1" id="KW-1133">Transmembrane helix</keyword>
<gene>
    <name evidence="2" type="ORF">SAMN05421779_104206</name>
</gene>
<evidence type="ECO:0000256" key="1">
    <source>
        <dbReference type="SAM" id="Phobius"/>
    </source>
</evidence>
<evidence type="ECO:0000313" key="3">
    <source>
        <dbReference type="Proteomes" id="UP000185678"/>
    </source>
</evidence>
<reference evidence="2 3" key="1">
    <citation type="submission" date="2017-01" db="EMBL/GenBank/DDBJ databases">
        <authorList>
            <person name="Mah S.A."/>
            <person name="Swanson W.J."/>
            <person name="Moy G.W."/>
            <person name="Vacquier V.D."/>
        </authorList>
    </citation>
    <scope>NUCLEOTIDE SEQUENCE [LARGE SCALE GENOMIC DNA]</scope>
    <source>
        <strain evidence="2 3">DSM 11589</strain>
    </source>
</reference>
<protein>
    <submittedName>
        <fullName evidence="2">Uncharacterized protein</fullName>
    </submittedName>
</protein>
<sequence length="187" mass="19268">MTDGNANRVHVLLPWWVKPAGSVAALALCIAVGSVVYCLPQRVEASDGQGALAVSSVRASGHSYAAQTLAETPYSVAQGGNGAAVLAQASSKEQVYILEISVPARSGQTSVAFQGLCEVLDSMGSTRETPLEGSGPVQKRLVGEKVRCRIHSPAGNSLQVVLKQENRILASAATAEGGVQDVMVASP</sequence>
<accession>A0A1N7MLF0</accession>
<organism evidence="2 3">
    <name type="scientific">Insolitispirillum peregrinum</name>
    <dbReference type="NCBI Taxonomy" id="80876"/>
    <lineage>
        <taxon>Bacteria</taxon>
        <taxon>Pseudomonadati</taxon>
        <taxon>Pseudomonadota</taxon>
        <taxon>Alphaproteobacteria</taxon>
        <taxon>Rhodospirillales</taxon>
        <taxon>Novispirillaceae</taxon>
        <taxon>Insolitispirillum</taxon>
    </lineage>
</organism>
<dbReference type="EMBL" id="FTOA01000004">
    <property type="protein sequence ID" value="SIS86927.1"/>
    <property type="molecule type" value="Genomic_DNA"/>
</dbReference>
<dbReference type="RefSeq" id="WP_139332882.1">
    <property type="nucleotide sequence ID" value="NZ_FTOA01000004.1"/>
</dbReference>
<dbReference type="Proteomes" id="UP000185678">
    <property type="component" value="Unassembled WGS sequence"/>
</dbReference>
<keyword evidence="1" id="KW-0812">Transmembrane</keyword>
<name>A0A1N7MLF0_9PROT</name>